<proteinExistence type="predicted"/>
<sequence length="429" mass="44558">MSRLVFTIGAVILGICLVQLANGFLGTLVSMETSAAGFSPAVMGIVLASYFGGYTIGAVSVGRLLMRVGHIRMFAALAGLVAASVIVQPILTSAPAWIFIRLATGFGCAGLFITAESWLNASSTAKNRGAVFALYMVATNACFGGGQFLLNLPAPMGFELFALAAALFCLALIPVSLTHASPPFLPPAPSFGLRELRRLAPVSIAGCAASGLASSAFYALVPAYGQAQGVEASWISAYIATAIFGGLAFQVPVGKLSDRFDRRVVVACVAAGLSVTALVLALLPQTMAILVATFVLGGFLSTIYPVAVAHANDRVDPQHAVSVSGLLILVNGIASFVSPMIGTGIMGRAGFTGVFVYMAIVGGLFALFALWRARTVEQPEHKERPFVFLSERMGHQSAHVADDAETVDMQEASFANDAGVAAPERETSS</sequence>
<protein>
    <submittedName>
        <fullName evidence="1">MFS transporter</fullName>
    </submittedName>
</protein>
<evidence type="ECO:0000313" key="1">
    <source>
        <dbReference type="EMBL" id="WAJ31648.1"/>
    </source>
</evidence>
<keyword evidence="2" id="KW-1185">Reference proteome</keyword>
<keyword evidence="1" id="KW-0614">Plasmid</keyword>
<geneLocation type="plasmid" evidence="1 2">
    <name>unnamed1</name>
</geneLocation>
<name>A0ACD4NYE5_9HYPH</name>
<reference evidence="1" key="1">
    <citation type="submission" date="2022-11" db="EMBL/GenBank/DDBJ databases">
        <title>beta-Carotene-producing bacterium, Jeongeuplla avenae sp. nov., alleviates the salt stress of Arabidopsis seedlings.</title>
        <authorList>
            <person name="Jiang L."/>
            <person name="Lee J."/>
        </authorList>
    </citation>
    <scope>NUCLEOTIDE SEQUENCE</scope>
    <source>
        <strain evidence="1">DY_R2A_6</strain>
    </source>
</reference>
<dbReference type="Proteomes" id="UP001163223">
    <property type="component" value="Plasmid unnamed1"/>
</dbReference>
<gene>
    <name evidence="1" type="ORF">OXU80_28495</name>
</gene>
<organism evidence="1 2">
    <name type="scientific">Antarcticirhabdus aurantiaca</name>
    <dbReference type="NCBI Taxonomy" id="2606717"/>
    <lineage>
        <taxon>Bacteria</taxon>
        <taxon>Pseudomonadati</taxon>
        <taxon>Pseudomonadota</taxon>
        <taxon>Alphaproteobacteria</taxon>
        <taxon>Hyphomicrobiales</taxon>
        <taxon>Aurantimonadaceae</taxon>
        <taxon>Antarcticirhabdus</taxon>
    </lineage>
</organism>
<dbReference type="EMBL" id="CP113521">
    <property type="protein sequence ID" value="WAJ31648.1"/>
    <property type="molecule type" value="Genomic_DNA"/>
</dbReference>
<evidence type="ECO:0000313" key="2">
    <source>
        <dbReference type="Proteomes" id="UP001163223"/>
    </source>
</evidence>
<accession>A0ACD4NYE5</accession>